<dbReference type="Ensembl" id="ENSAPLT00000033301.1">
    <property type="protein sequence ID" value="ENSAPLP00000024909.1"/>
    <property type="gene ID" value="ENSAPLG00000027269.1"/>
</dbReference>
<name>A0A493TGD7_ANAPP</name>
<dbReference type="Proteomes" id="UP000016666">
    <property type="component" value="Chromosome 4"/>
</dbReference>
<keyword evidence="2" id="KW-1185">Reference proteome</keyword>
<accession>A0A493TGD7</accession>
<sequence>MCLTCVGSQLSISSSKASNFSGPLQLFVNALLINNFTVHRLQLSCISIFTEQFRAAQRREWRQYKNCKEMLLNKSSTPVTCPVSLQDGYGQVPWALSKPSAANTCFFL</sequence>
<evidence type="ECO:0000313" key="1">
    <source>
        <dbReference type="Ensembl" id="ENSAPLP00000024909.1"/>
    </source>
</evidence>
<protein>
    <submittedName>
        <fullName evidence="1">Uncharacterized protein</fullName>
    </submittedName>
</protein>
<reference evidence="1" key="3">
    <citation type="submission" date="2025-09" db="UniProtKB">
        <authorList>
            <consortium name="Ensembl"/>
        </authorList>
    </citation>
    <scope>IDENTIFICATION</scope>
</reference>
<evidence type="ECO:0000313" key="2">
    <source>
        <dbReference type="Proteomes" id="UP000016666"/>
    </source>
</evidence>
<reference evidence="1 2" key="1">
    <citation type="submission" date="2017-10" db="EMBL/GenBank/DDBJ databases">
        <title>A new Pekin duck reference genome.</title>
        <authorList>
            <person name="Hou Z.-C."/>
            <person name="Zhou Z.-K."/>
            <person name="Zhu F."/>
            <person name="Hou S.-S."/>
        </authorList>
    </citation>
    <scope>NUCLEOTIDE SEQUENCE [LARGE SCALE GENOMIC DNA]</scope>
</reference>
<proteinExistence type="predicted"/>
<reference evidence="1" key="2">
    <citation type="submission" date="2025-08" db="UniProtKB">
        <authorList>
            <consortium name="Ensembl"/>
        </authorList>
    </citation>
    <scope>IDENTIFICATION</scope>
</reference>
<dbReference type="AlphaFoldDB" id="A0A493TGD7"/>
<organism evidence="1 2">
    <name type="scientific">Anas platyrhynchos platyrhynchos</name>
    <name type="common">Northern mallard</name>
    <dbReference type="NCBI Taxonomy" id="8840"/>
    <lineage>
        <taxon>Eukaryota</taxon>
        <taxon>Metazoa</taxon>
        <taxon>Chordata</taxon>
        <taxon>Craniata</taxon>
        <taxon>Vertebrata</taxon>
        <taxon>Euteleostomi</taxon>
        <taxon>Archelosauria</taxon>
        <taxon>Archosauria</taxon>
        <taxon>Dinosauria</taxon>
        <taxon>Saurischia</taxon>
        <taxon>Theropoda</taxon>
        <taxon>Coelurosauria</taxon>
        <taxon>Aves</taxon>
        <taxon>Neognathae</taxon>
        <taxon>Galloanserae</taxon>
        <taxon>Anseriformes</taxon>
        <taxon>Anatidae</taxon>
        <taxon>Anatinae</taxon>
        <taxon>Anas</taxon>
    </lineage>
</organism>